<sequence length="99" mass="11679">MKTLQTIWSRENNSQNLFQYVLILNIKHQIHVFFVNIKHNKNRPPSPDQLAKISLFDLCNPCRFPTHHSFSPGMGHSTMDRRKLTIMMLKNRLHALVEL</sequence>
<dbReference type="Proteomes" id="UP000593567">
    <property type="component" value="Unassembled WGS sequence"/>
</dbReference>
<name>A0A7J7JG29_BUGNE</name>
<accession>A0A7J7JG29</accession>
<comment type="caution">
    <text evidence="1">The sequence shown here is derived from an EMBL/GenBank/DDBJ whole genome shotgun (WGS) entry which is preliminary data.</text>
</comment>
<organism evidence="1 2">
    <name type="scientific">Bugula neritina</name>
    <name type="common">Brown bryozoan</name>
    <name type="synonym">Sertularia neritina</name>
    <dbReference type="NCBI Taxonomy" id="10212"/>
    <lineage>
        <taxon>Eukaryota</taxon>
        <taxon>Metazoa</taxon>
        <taxon>Spiralia</taxon>
        <taxon>Lophotrochozoa</taxon>
        <taxon>Bryozoa</taxon>
        <taxon>Gymnolaemata</taxon>
        <taxon>Cheilostomatida</taxon>
        <taxon>Flustrina</taxon>
        <taxon>Buguloidea</taxon>
        <taxon>Bugulidae</taxon>
        <taxon>Bugula</taxon>
    </lineage>
</organism>
<reference evidence="1" key="1">
    <citation type="submission" date="2020-06" db="EMBL/GenBank/DDBJ databases">
        <title>Draft genome of Bugula neritina, a colonial animal packing powerful symbionts and potential medicines.</title>
        <authorList>
            <person name="Rayko M."/>
        </authorList>
    </citation>
    <scope>NUCLEOTIDE SEQUENCE [LARGE SCALE GENOMIC DNA]</scope>
    <source>
        <strain evidence="1">Kwan_BN1</strain>
    </source>
</reference>
<gene>
    <name evidence="1" type="ORF">EB796_016491</name>
</gene>
<dbReference type="AlphaFoldDB" id="A0A7J7JG29"/>
<protein>
    <submittedName>
        <fullName evidence="1">Uncharacterized protein</fullName>
    </submittedName>
</protein>
<keyword evidence="2" id="KW-1185">Reference proteome</keyword>
<proteinExistence type="predicted"/>
<evidence type="ECO:0000313" key="2">
    <source>
        <dbReference type="Proteomes" id="UP000593567"/>
    </source>
</evidence>
<evidence type="ECO:0000313" key="1">
    <source>
        <dbReference type="EMBL" id="KAF6025180.1"/>
    </source>
</evidence>
<dbReference type="EMBL" id="VXIV02002487">
    <property type="protein sequence ID" value="KAF6025180.1"/>
    <property type="molecule type" value="Genomic_DNA"/>
</dbReference>